<name>A0A397J3Y3_9GLOM</name>
<dbReference type="InterPro" id="IPR006597">
    <property type="entry name" value="Sel1-like"/>
</dbReference>
<comment type="caution">
    <text evidence="1">The sequence shown here is derived from an EMBL/GenBank/DDBJ whole genome shotgun (WGS) entry which is preliminary data.</text>
</comment>
<dbReference type="Proteomes" id="UP000266861">
    <property type="component" value="Unassembled WGS sequence"/>
</dbReference>
<dbReference type="InterPro" id="IPR011990">
    <property type="entry name" value="TPR-like_helical_dom_sf"/>
</dbReference>
<organism evidence="1 2">
    <name type="scientific">Diversispora epigaea</name>
    <dbReference type="NCBI Taxonomy" id="1348612"/>
    <lineage>
        <taxon>Eukaryota</taxon>
        <taxon>Fungi</taxon>
        <taxon>Fungi incertae sedis</taxon>
        <taxon>Mucoromycota</taxon>
        <taxon>Glomeromycotina</taxon>
        <taxon>Glomeromycetes</taxon>
        <taxon>Diversisporales</taxon>
        <taxon>Diversisporaceae</taxon>
        <taxon>Diversispora</taxon>
    </lineage>
</organism>
<dbReference type="Gene3D" id="1.25.40.10">
    <property type="entry name" value="Tetratricopeptide repeat domain"/>
    <property type="match status" value="1"/>
</dbReference>
<reference evidence="1 2" key="1">
    <citation type="submission" date="2018-08" db="EMBL/GenBank/DDBJ databases">
        <title>Genome and evolution of the arbuscular mycorrhizal fungus Diversispora epigaea (formerly Glomus versiforme) and its bacterial endosymbionts.</title>
        <authorList>
            <person name="Sun X."/>
            <person name="Fei Z."/>
            <person name="Harrison M."/>
        </authorList>
    </citation>
    <scope>NUCLEOTIDE SEQUENCE [LARGE SCALE GENOMIC DNA]</scope>
    <source>
        <strain evidence="1 2">IT104</strain>
    </source>
</reference>
<dbReference type="OrthoDB" id="2384430at2759"/>
<accession>A0A397J3Y3</accession>
<keyword evidence="2" id="KW-1185">Reference proteome</keyword>
<dbReference type="STRING" id="1348612.A0A397J3Y3"/>
<protein>
    <submittedName>
        <fullName evidence="1">Uncharacterized protein</fullName>
    </submittedName>
</protein>
<evidence type="ECO:0000313" key="2">
    <source>
        <dbReference type="Proteomes" id="UP000266861"/>
    </source>
</evidence>
<sequence length="142" mass="16472">MDTLSYDIELTVVIILYYNFINLNSDEEFFTITLLDKDLQDFCFNFYNRVCNCDAVAVVIEESLISILHGYIEETLELNDHAKRFSSLKEEIDYCYQHGIGTTKDEVKAFQWYLKSAEGGNHMGQNNLANRYHDGIGTMERS</sequence>
<dbReference type="EMBL" id="PQFF01000123">
    <property type="protein sequence ID" value="RHZ80706.1"/>
    <property type="molecule type" value="Genomic_DNA"/>
</dbReference>
<dbReference type="AlphaFoldDB" id="A0A397J3Y3"/>
<proteinExistence type="predicted"/>
<gene>
    <name evidence="1" type="ORF">Glove_132g115</name>
</gene>
<dbReference type="Pfam" id="PF08238">
    <property type="entry name" value="Sel1"/>
    <property type="match status" value="2"/>
</dbReference>
<evidence type="ECO:0000313" key="1">
    <source>
        <dbReference type="EMBL" id="RHZ80706.1"/>
    </source>
</evidence>
<dbReference type="SUPFAM" id="SSF81901">
    <property type="entry name" value="HCP-like"/>
    <property type="match status" value="1"/>
</dbReference>